<feature type="non-terminal residue" evidence="1">
    <location>
        <position position="321"/>
    </location>
</feature>
<dbReference type="EMBL" id="JAAWVO010024029">
    <property type="protein sequence ID" value="MBN3315765.1"/>
    <property type="molecule type" value="Genomic_DNA"/>
</dbReference>
<sequence length="321" mass="36830">MSLLLAKRERSIHDEHRKFQDNWTDEFLFVLHGTNPLCLICHKTCSGFKRCNLECHFQTMHTKFNDTFPPGSNIRKNKIEQLTALLGEQQKLMHRTNSMSEHLTEATSEIVWILARAKKTFYDAEIVKDFLALAESLYADFSNKDAIIKQLKVLQLSDSTIMRRVEDIGKIISNQLIADLSAASCFSITLDESALCVGQLPKDDSFREEMLCLLPLLGQTRDEDILSALLKFFNENKLNWSEISHFVGFHCIIHQEVLDNKGKSEPELRNPEWILKLALLTDITLGLNTLNLRIQGREKHPGNTLLVVEAFQKNNHKIVRT</sequence>
<feature type="non-terminal residue" evidence="1">
    <location>
        <position position="1"/>
    </location>
</feature>
<accession>A0A8J7NPK2</accession>
<proteinExistence type="predicted"/>
<protein>
    <submittedName>
        <fullName evidence="1">GT2D2 protein</fullName>
    </submittedName>
</protein>
<evidence type="ECO:0000313" key="2">
    <source>
        <dbReference type="Proteomes" id="UP000736164"/>
    </source>
</evidence>
<comment type="caution">
    <text evidence="1">The sequence shown here is derived from an EMBL/GenBank/DDBJ whole genome shotgun (WGS) entry which is preliminary data.</text>
</comment>
<organism evidence="1 2">
    <name type="scientific">Atractosteus spatula</name>
    <name type="common">Alligator gar</name>
    <name type="synonym">Lepisosteus spatula</name>
    <dbReference type="NCBI Taxonomy" id="7917"/>
    <lineage>
        <taxon>Eukaryota</taxon>
        <taxon>Metazoa</taxon>
        <taxon>Chordata</taxon>
        <taxon>Craniata</taxon>
        <taxon>Vertebrata</taxon>
        <taxon>Euteleostomi</taxon>
        <taxon>Actinopterygii</taxon>
        <taxon>Neopterygii</taxon>
        <taxon>Holostei</taxon>
        <taxon>Semionotiformes</taxon>
        <taxon>Lepisosteidae</taxon>
        <taxon>Atractosteus</taxon>
    </lineage>
</organism>
<name>A0A8J7NPK2_ATRSP</name>
<reference evidence="1" key="1">
    <citation type="journal article" date="2021" name="Cell">
        <title>Tracing the genetic footprints of vertebrate landing in non-teleost ray-finned fishes.</title>
        <authorList>
            <person name="Bi X."/>
            <person name="Wang K."/>
            <person name="Yang L."/>
            <person name="Pan H."/>
            <person name="Jiang H."/>
            <person name="Wei Q."/>
            <person name="Fang M."/>
            <person name="Yu H."/>
            <person name="Zhu C."/>
            <person name="Cai Y."/>
            <person name="He Y."/>
            <person name="Gan X."/>
            <person name="Zeng H."/>
            <person name="Yu D."/>
            <person name="Zhu Y."/>
            <person name="Jiang H."/>
            <person name="Qiu Q."/>
            <person name="Yang H."/>
            <person name="Zhang Y.E."/>
            <person name="Wang W."/>
            <person name="Zhu M."/>
            <person name="He S."/>
            <person name="Zhang G."/>
        </authorList>
    </citation>
    <scope>NUCLEOTIDE SEQUENCE</scope>
    <source>
        <strain evidence="1">Allg_001</strain>
    </source>
</reference>
<dbReference type="PANTHER" id="PTHR45913">
    <property type="entry name" value="EPM2A-INTERACTING PROTEIN 1"/>
    <property type="match status" value="1"/>
</dbReference>
<keyword evidence="2" id="KW-1185">Reference proteome</keyword>
<evidence type="ECO:0000313" key="1">
    <source>
        <dbReference type="EMBL" id="MBN3315765.1"/>
    </source>
</evidence>
<dbReference type="AlphaFoldDB" id="A0A8J7NPK2"/>
<dbReference type="Proteomes" id="UP000736164">
    <property type="component" value="Unassembled WGS sequence"/>
</dbReference>
<gene>
    <name evidence="1" type="primary">Gtf2ird2_5</name>
    <name evidence="1" type="ORF">GTO95_0000668</name>
</gene>
<dbReference type="PANTHER" id="PTHR45913:SF21">
    <property type="entry name" value="DUF4371 DOMAIN-CONTAINING PROTEIN"/>
    <property type="match status" value="1"/>
</dbReference>